<evidence type="ECO:0000256" key="3">
    <source>
        <dbReference type="ARBA" id="ARBA00022490"/>
    </source>
</evidence>
<evidence type="ECO:0000259" key="10">
    <source>
        <dbReference type="Pfam" id="PF18913"/>
    </source>
</evidence>
<keyword evidence="3 7" id="KW-0963">Cytoplasm</keyword>
<keyword evidence="7" id="KW-0460">Magnesium</keyword>
<dbReference type="PIRSF" id="PIRSF000904">
    <property type="entry name" value="FBPtase_SBPase"/>
    <property type="match status" value="1"/>
</dbReference>
<feature type="binding site" evidence="7">
    <location>
        <position position="236"/>
    </location>
    <ligand>
        <name>Mg(2+)</name>
        <dbReference type="ChEBI" id="CHEBI:18420"/>
        <label>2</label>
    </ligand>
</feature>
<evidence type="ECO:0000256" key="2">
    <source>
        <dbReference type="ARBA" id="ARBA00010941"/>
    </source>
</evidence>
<evidence type="ECO:0000313" key="12">
    <source>
        <dbReference type="Proteomes" id="UP000199112"/>
    </source>
</evidence>
<evidence type="ECO:0000259" key="9">
    <source>
        <dbReference type="Pfam" id="PF00316"/>
    </source>
</evidence>
<dbReference type="NCBIfam" id="NF006786">
    <property type="entry name" value="PRK09293.3-3"/>
    <property type="match status" value="1"/>
</dbReference>
<sequence>MINTNSPSETAVATIARTASEIHQGLVGRRVTADDENPSGETQFEADLFADELLADRLSSVDGVAQYASEERAEIVDCGDGALAVAADPVDGTSNLPSNNTLGTVFGIYDAALPAPGTALVAAGYVLYGPITTMMVAREGAVTEYELAGGERTVVRDDVSIPDDPAVYGFGGRVPTWTDDFREFVRTIEMDEALGLEMHYSGAMINDINQVLTHGGVFAYPALEDSPEGKLRLQFEGNPIGYIIETAGGRSSDGSKSILEVEPTDLHDRVPLHVGNTELIERLEAALAADSG</sequence>
<feature type="binding site" evidence="7">
    <location>
        <position position="70"/>
    </location>
    <ligand>
        <name>Mg(2+)</name>
        <dbReference type="ChEBI" id="CHEBI:18420"/>
        <label>1</label>
    </ligand>
</feature>
<evidence type="ECO:0000256" key="7">
    <source>
        <dbReference type="HAMAP-Rule" id="MF_01855"/>
    </source>
</evidence>
<keyword evidence="7" id="KW-0479">Metal-binding</keyword>
<dbReference type="GO" id="GO:0006094">
    <property type="term" value="P:gluconeogenesis"/>
    <property type="evidence" value="ECO:0007669"/>
    <property type="project" value="UniProtKB-UniRule"/>
</dbReference>
<organism evidence="11 12">
    <name type="scientific">Natronorubrum sediminis</name>
    <dbReference type="NCBI Taxonomy" id="640943"/>
    <lineage>
        <taxon>Archaea</taxon>
        <taxon>Methanobacteriati</taxon>
        <taxon>Methanobacteriota</taxon>
        <taxon>Stenosarchaea group</taxon>
        <taxon>Halobacteria</taxon>
        <taxon>Halobacteriales</taxon>
        <taxon>Natrialbaceae</taxon>
        <taxon>Natronorubrum</taxon>
    </lineage>
</organism>
<accession>A0A1H6FXA9</accession>
<dbReference type="GO" id="GO:0000287">
    <property type="term" value="F:magnesium ion binding"/>
    <property type="evidence" value="ECO:0007669"/>
    <property type="project" value="UniProtKB-UniRule"/>
</dbReference>
<evidence type="ECO:0000256" key="4">
    <source>
        <dbReference type="ARBA" id="ARBA00022801"/>
    </source>
</evidence>
<dbReference type="EC" id="3.1.3.11" evidence="7"/>
<comment type="subcellular location">
    <subcellularLocation>
        <location evidence="7">Cytoplasm</location>
    </subcellularLocation>
</comment>
<keyword evidence="4 7" id="KW-0378">Hydrolase</keyword>
<dbReference type="Pfam" id="PF18913">
    <property type="entry name" value="FBPase_C"/>
    <property type="match status" value="1"/>
</dbReference>
<dbReference type="OrthoDB" id="146513at2157"/>
<dbReference type="Gene3D" id="3.40.190.80">
    <property type="match status" value="1"/>
</dbReference>
<dbReference type="PANTHER" id="PTHR11556:SF35">
    <property type="entry name" value="SEDOHEPTULOSE-1,7-BISPHOSPHATASE, CHLOROPLASTIC"/>
    <property type="match status" value="1"/>
</dbReference>
<dbReference type="InterPro" id="IPR028343">
    <property type="entry name" value="FBPtase"/>
</dbReference>
<comment type="similarity">
    <text evidence="2 7 8">Belongs to the FBPase class 1 family.</text>
</comment>
<protein>
    <recommendedName>
        <fullName evidence="7">Fructose-1,6-bisphosphatase class 1</fullName>
        <shortName evidence="7">FBPase class 1</shortName>
        <ecNumber evidence="7">3.1.3.11</ecNumber>
    </recommendedName>
    <alternativeName>
        <fullName evidence="7">D-fructose-1,6-bisphosphate 1-phosphohydrolase class 1</fullName>
    </alternativeName>
</protein>
<dbReference type="PANTHER" id="PTHR11556">
    <property type="entry name" value="FRUCTOSE-1,6-BISPHOSPHATASE-RELATED"/>
    <property type="match status" value="1"/>
</dbReference>
<feature type="domain" description="Fructose-1-6-bisphosphatase class 1 C-terminal" evidence="10">
    <location>
        <begin position="161"/>
        <end position="287"/>
    </location>
</feature>
<dbReference type="SUPFAM" id="SSF56655">
    <property type="entry name" value="Carbohydrate phosphatase"/>
    <property type="match status" value="1"/>
</dbReference>
<comment type="caution">
    <text evidence="7">Lacks conserved residue(s) required for the propagation of feature annotation.</text>
</comment>
<feature type="binding site" evidence="7">
    <location>
        <position position="230"/>
    </location>
    <ligand>
        <name>substrate</name>
    </ligand>
</feature>
<dbReference type="RefSeq" id="WP_090506944.1">
    <property type="nucleotide sequence ID" value="NZ_FNWL01000002.1"/>
</dbReference>
<dbReference type="GO" id="GO:0005737">
    <property type="term" value="C:cytoplasm"/>
    <property type="evidence" value="ECO:0007669"/>
    <property type="project" value="UniProtKB-SubCell"/>
</dbReference>
<comment type="catalytic activity">
    <reaction evidence="1 7">
        <text>beta-D-fructose 1,6-bisphosphate + H2O = beta-D-fructose 6-phosphate + phosphate</text>
        <dbReference type="Rhea" id="RHEA:11064"/>
        <dbReference type="ChEBI" id="CHEBI:15377"/>
        <dbReference type="ChEBI" id="CHEBI:32966"/>
        <dbReference type="ChEBI" id="CHEBI:43474"/>
        <dbReference type="ChEBI" id="CHEBI:57634"/>
        <dbReference type="EC" id="3.1.3.11"/>
    </reaction>
</comment>
<feature type="binding site" evidence="7">
    <location>
        <position position="90"/>
    </location>
    <ligand>
        <name>Mg(2+)</name>
        <dbReference type="ChEBI" id="CHEBI:18420"/>
        <label>1</label>
    </ligand>
</feature>
<dbReference type="InterPro" id="IPR000146">
    <property type="entry name" value="FBPase_class-1"/>
</dbReference>
<feature type="binding site" evidence="7">
    <location>
        <position position="88"/>
    </location>
    <ligand>
        <name>Mg(2+)</name>
        <dbReference type="ChEBI" id="CHEBI:18420"/>
        <label>2</label>
    </ligand>
</feature>
<dbReference type="HAMAP" id="MF_01855">
    <property type="entry name" value="FBPase_class1"/>
    <property type="match status" value="1"/>
</dbReference>
<dbReference type="GO" id="GO:0006000">
    <property type="term" value="P:fructose metabolic process"/>
    <property type="evidence" value="ECO:0007669"/>
    <property type="project" value="TreeGrafter"/>
</dbReference>
<proteinExistence type="inferred from homology"/>
<dbReference type="GO" id="GO:0042132">
    <property type="term" value="F:fructose 1,6-bisphosphate 1-phosphatase activity"/>
    <property type="evidence" value="ECO:0007669"/>
    <property type="project" value="UniProtKB-UniRule"/>
</dbReference>
<dbReference type="PRINTS" id="PR00115">
    <property type="entry name" value="F16BPHPHTASE"/>
</dbReference>
<evidence type="ECO:0000256" key="5">
    <source>
        <dbReference type="ARBA" id="ARBA00023277"/>
    </source>
</evidence>
<comment type="pathway">
    <text evidence="6">Carbohydrate biosynthesis.</text>
</comment>
<feature type="domain" description="Fructose-1-6-bisphosphatase class I N-terminal" evidence="9">
    <location>
        <begin position="32"/>
        <end position="147"/>
    </location>
</feature>
<dbReference type="EMBL" id="FNWL01000002">
    <property type="protein sequence ID" value="SEH15451.1"/>
    <property type="molecule type" value="Genomic_DNA"/>
</dbReference>
<dbReference type="InterPro" id="IPR044015">
    <property type="entry name" value="FBPase_C_dom"/>
</dbReference>
<dbReference type="GO" id="GO:0006002">
    <property type="term" value="P:fructose 6-phosphate metabolic process"/>
    <property type="evidence" value="ECO:0007669"/>
    <property type="project" value="TreeGrafter"/>
</dbReference>
<dbReference type="AlphaFoldDB" id="A0A1H6FXA9"/>
<name>A0A1H6FXA9_9EURY</name>
<dbReference type="GO" id="GO:0005986">
    <property type="term" value="P:sucrose biosynthetic process"/>
    <property type="evidence" value="ECO:0007669"/>
    <property type="project" value="TreeGrafter"/>
</dbReference>
<evidence type="ECO:0000256" key="8">
    <source>
        <dbReference type="RuleBase" id="RU000508"/>
    </source>
</evidence>
<dbReference type="Gene3D" id="3.30.540.10">
    <property type="entry name" value="Fructose-1,6-Bisphosphatase, subunit A, domain 1"/>
    <property type="match status" value="1"/>
</dbReference>
<comment type="subunit">
    <text evidence="7">Homotetramer.</text>
</comment>
<gene>
    <name evidence="7" type="primary">fbp</name>
    <name evidence="11" type="ORF">SAMN04487967_2083</name>
</gene>
<dbReference type="Pfam" id="PF00316">
    <property type="entry name" value="FBPase"/>
    <property type="match status" value="1"/>
</dbReference>
<evidence type="ECO:0000313" key="11">
    <source>
        <dbReference type="EMBL" id="SEH15451.1"/>
    </source>
</evidence>
<evidence type="ECO:0000256" key="6">
    <source>
        <dbReference type="ARBA" id="ARBA00024331"/>
    </source>
</evidence>
<evidence type="ECO:0000256" key="1">
    <source>
        <dbReference type="ARBA" id="ARBA00001273"/>
    </source>
</evidence>
<reference evidence="12" key="1">
    <citation type="submission" date="2016-10" db="EMBL/GenBank/DDBJ databases">
        <authorList>
            <person name="Varghese N."/>
            <person name="Submissions S."/>
        </authorList>
    </citation>
    <scope>NUCLEOTIDE SEQUENCE [LARGE SCALE GENOMIC DNA]</scope>
    <source>
        <strain evidence="12">CGMCC 1.8981</strain>
    </source>
</reference>
<feature type="binding site" evidence="7">
    <location>
        <position position="91"/>
    </location>
    <ligand>
        <name>Mg(2+)</name>
        <dbReference type="ChEBI" id="CHEBI:18420"/>
        <label>2</label>
    </ligand>
</feature>
<dbReference type="GO" id="GO:0030388">
    <property type="term" value="P:fructose 1,6-bisphosphate metabolic process"/>
    <property type="evidence" value="ECO:0007669"/>
    <property type="project" value="TreeGrafter"/>
</dbReference>
<dbReference type="Proteomes" id="UP000199112">
    <property type="component" value="Unassembled WGS sequence"/>
</dbReference>
<feature type="binding site" evidence="7">
    <location>
        <position position="88"/>
    </location>
    <ligand>
        <name>Mg(2+)</name>
        <dbReference type="ChEBI" id="CHEBI:18420"/>
        <label>1</label>
    </ligand>
</feature>
<keyword evidence="5 7" id="KW-0119">Carbohydrate metabolism</keyword>
<dbReference type="InterPro" id="IPR033391">
    <property type="entry name" value="FBPase_N"/>
</dbReference>
<comment type="cofactor">
    <cofactor evidence="7">
        <name>Mg(2+)</name>
        <dbReference type="ChEBI" id="CHEBI:18420"/>
    </cofactor>
    <text evidence="7">Binds 2 magnesium ions per subunit.</text>
</comment>
<feature type="binding site" evidence="7">
    <location>
        <position position="200"/>
    </location>
    <ligand>
        <name>substrate</name>
    </ligand>
</feature>
<keyword evidence="12" id="KW-1185">Reference proteome</keyword>